<keyword evidence="2 5" id="KW-0812">Transmembrane</keyword>
<dbReference type="PANTHER" id="PTHR23507:SF1">
    <property type="entry name" value="FI18259P1-RELATED"/>
    <property type="match status" value="1"/>
</dbReference>
<dbReference type="Proteomes" id="UP001519460">
    <property type="component" value="Unassembled WGS sequence"/>
</dbReference>
<evidence type="ECO:0000256" key="4">
    <source>
        <dbReference type="ARBA" id="ARBA00023136"/>
    </source>
</evidence>
<evidence type="ECO:0000313" key="7">
    <source>
        <dbReference type="Proteomes" id="UP001519460"/>
    </source>
</evidence>
<name>A0ABD0J3M3_9CAEN</name>
<sequence length="543" mass="58572">MPFILPASIVQEYVCDLVIFLFKVGESLLDATIRPYVVSAVCSDLYPEQNYHEYWYQDDHDHYRHITNTIHNATDDVCGRLSELPERLTYEGKLDSILKCDVICHFTQVGAIVQQHAAGVLVAHRVLVNVPAVILGLFCGAWSDIRGRKLPMMAPSAGSCLAVTLYLASTQAVNVKVPLLLAGAATQGIFGKTPVMTMAVNSHVSDTSDMEQRTRRLGRILASSFLGMFVGSLLAGLLQDLSSLLITLCVVSACHALCVITVLVVVTETVSEFADEERVILRSETIGVKAVAHDDEDEDVKEEKARKSHGLFSWQGIRDSGDDGGEDKRGKQAGGHCHCYTGADAQHLSQGGRPGRDGVIRAAAPIIMATVLFSKPNKNFVGHSRDVQMPDISIVMLGVACKLIRTVWAGFCTETWMVFTSVVSGALGGLLIPGLRSVLSKTVHESEVGKLFLHPSLYGNTGQAGRVERVHGRVCPHCSRHDGRCLPPGGGHLPDRVGPRAVAGTDAAEDGAYGLLLNFARPYFSLETGLSASGKESESEDQA</sequence>
<keyword evidence="7" id="KW-1185">Reference proteome</keyword>
<keyword evidence="3 5" id="KW-1133">Transmembrane helix</keyword>
<organism evidence="6 7">
    <name type="scientific">Batillaria attramentaria</name>
    <dbReference type="NCBI Taxonomy" id="370345"/>
    <lineage>
        <taxon>Eukaryota</taxon>
        <taxon>Metazoa</taxon>
        <taxon>Spiralia</taxon>
        <taxon>Lophotrochozoa</taxon>
        <taxon>Mollusca</taxon>
        <taxon>Gastropoda</taxon>
        <taxon>Caenogastropoda</taxon>
        <taxon>Sorbeoconcha</taxon>
        <taxon>Cerithioidea</taxon>
        <taxon>Batillariidae</taxon>
        <taxon>Batillaria</taxon>
    </lineage>
</organism>
<dbReference type="AlphaFoldDB" id="A0ABD0J3M3"/>
<evidence type="ECO:0000256" key="2">
    <source>
        <dbReference type="ARBA" id="ARBA00022692"/>
    </source>
</evidence>
<protein>
    <submittedName>
        <fullName evidence="6">Uncharacterized protein</fullName>
    </submittedName>
</protein>
<comment type="caution">
    <text evidence="6">The sequence shown here is derived from an EMBL/GenBank/DDBJ whole genome shotgun (WGS) entry which is preliminary data.</text>
</comment>
<evidence type="ECO:0000256" key="1">
    <source>
        <dbReference type="ARBA" id="ARBA00004141"/>
    </source>
</evidence>
<evidence type="ECO:0000256" key="5">
    <source>
        <dbReference type="SAM" id="Phobius"/>
    </source>
</evidence>
<reference evidence="6 7" key="1">
    <citation type="journal article" date="2023" name="Sci. Data">
        <title>Genome assembly of the Korean intertidal mud-creeper Batillaria attramentaria.</title>
        <authorList>
            <person name="Patra A.K."/>
            <person name="Ho P.T."/>
            <person name="Jun S."/>
            <person name="Lee S.J."/>
            <person name="Kim Y."/>
            <person name="Won Y.J."/>
        </authorList>
    </citation>
    <scope>NUCLEOTIDE SEQUENCE [LARGE SCALE GENOMIC DNA]</scope>
    <source>
        <strain evidence="6">Wonlab-2016</strain>
    </source>
</reference>
<dbReference type="PANTHER" id="PTHR23507">
    <property type="entry name" value="ZGC:174356"/>
    <property type="match status" value="1"/>
</dbReference>
<feature type="transmembrane region" description="Helical" evidence="5">
    <location>
        <begin position="244"/>
        <end position="266"/>
    </location>
</feature>
<feature type="transmembrane region" description="Helical" evidence="5">
    <location>
        <begin position="220"/>
        <end position="238"/>
    </location>
</feature>
<dbReference type="Gene3D" id="1.20.1250.20">
    <property type="entry name" value="MFS general substrate transporter like domains"/>
    <property type="match status" value="1"/>
</dbReference>
<dbReference type="InterPro" id="IPR036259">
    <property type="entry name" value="MFS_trans_sf"/>
</dbReference>
<proteinExistence type="predicted"/>
<comment type="subcellular location">
    <subcellularLocation>
        <location evidence="1">Membrane</location>
        <topology evidence="1">Multi-pass membrane protein</topology>
    </subcellularLocation>
</comment>
<dbReference type="EMBL" id="JACVVK020000691">
    <property type="protein sequence ID" value="KAK7455713.1"/>
    <property type="molecule type" value="Genomic_DNA"/>
</dbReference>
<evidence type="ECO:0000256" key="3">
    <source>
        <dbReference type="ARBA" id="ARBA00022989"/>
    </source>
</evidence>
<feature type="transmembrane region" description="Helical" evidence="5">
    <location>
        <begin position="122"/>
        <end position="143"/>
    </location>
</feature>
<dbReference type="InterPro" id="IPR011701">
    <property type="entry name" value="MFS"/>
</dbReference>
<evidence type="ECO:0000313" key="6">
    <source>
        <dbReference type="EMBL" id="KAK7455713.1"/>
    </source>
</evidence>
<gene>
    <name evidence="6" type="ORF">BaRGS_00039453</name>
</gene>
<dbReference type="Pfam" id="PF07690">
    <property type="entry name" value="MFS_1"/>
    <property type="match status" value="1"/>
</dbReference>
<dbReference type="SUPFAM" id="SSF103473">
    <property type="entry name" value="MFS general substrate transporter"/>
    <property type="match status" value="1"/>
</dbReference>
<dbReference type="GO" id="GO:0016020">
    <property type="term" value="C:membrane"/>
    <property type="evidence" value="ECO:0007669"/>
    <property type="project" value="UniProtKB-SubCell"/>
</dbReference>
<accession>A0ABD0J3M3</accession>
<keyword evidence="4 5" id="KW-0472">Membrane</keyword>